<reference evidence="2" key="1">
    <citation type="submission" date="2016-11" db="EMBL/GenBank/DDBJ databases">
        <authorList>
            <person name="Varghese N."/>
            <person name="Submissions S."/>
        </authorList>
    </citation>
    <scope>NUCLEOTIDE SEQUENCE [LARGE SCALE GENOMIC DNA]</scope>
    <source>
        <strain evidence="2">DSM 18802</strain>
    </source>
</reference>
<dbReference type="SUPFAM" id="SSF82171">
    <property type="entry name" value="DPP6 N-terminal domain-like"/>
    <property type="match status" value="1"/>
</dbReference>
<dbReference type="InterPro" id="IPR011044">
    <property type="entry name" value="Quino_amine_DH_bsu"/>
</dbReference>
<dbReference type="STRING" id="447595.SAMN05660826_01570"/>
<dbReference type="RefSeq" id="WP_143156253.1">
    <property type="nucleotide sequence ID" value="NZ_FRCR01000008.1"/>
</dbReference>
<organism evidence="1 2">
    <name type="scientific">Caldanaerovirga acetigignens</name>
    <dbReference type="NCBI Taxonomy" id="447595"/>
    <lineage>
        <taxon>Bacteria</taxon>
        <taxon>Bacillati</taxon>
        <taxon>Bacillota</taxon>
        <taxon>Clostridia</taxon>
        <taxon>Thermosediminibacterales</taxon>
        <taxon>Thermosediminibacteraceae</taxon>
        <taxon>Caldanaerovirga</taxon>
    </lineage>
</organism>
<evidence type="ECO:0000313" key="1">
    <source>
        <dbReference type="EMBL" id="SHM64424.1"/>
    </source>
</evidence>
<dbReference type="Proteomes" id="UP000184375">
    <property type="component" value="Unassembled WGS sequence"/>
</dbReference>
<sequence length="506" mass="56801">MDKNFYKITAYFLTLVVVTSIAGCGNFAQKEPEVPVSKVLKPEGAVVELTIEGAEVKKATVTLDNGQVDYFEGGELFSPDFKWAAFSGTQNGFGQGLWIFALDGSDAKLIEKIQGEDFESGNYRLWLLGWDSSGSLIYAISGKFLVFKKFDPEIKNVKEVGRLPLGSGYWSRMIFNRYQNSVFVDLVSEIWKVDVAKETVSCLRKGLPSYDGLFYPRLSPMGDYFAYEKYEPDVPGVYVLDTKTGDERLLAGDNEVIRFSPLWSPDGLHLAYYVAAKDKEGNYDLIEGENYPYPIGNFLEIVNAKTGELLKIEIPGKKVGYARWNSDGTFLVFSAISEEKTEAAQATGPGTQDIENMRWDSLYIADLAGNVTEVAKNLKVPLVSYFDKEKRALYIADKDVLASKGELFYVSPGQEKKAVKIDGMKNWIINEETIIENSIPEYKGKPLVAAYLEDGTFKIFALEREKAEEVFSEKGSLWKYTVAGDFLVLSYTMKEGQKERLEFIKL</sequence>
<protein>
    <recommendedName>
        <fullName evidence="3">WD40-like Beta Propeller Repeat</fullName>
    </recommendedName>
</protein>
<dbReference type="InterPro" id="IPR011042">
    <property type="entry name" value="6-blade_b-propeller_TolB-like"/>
</dbReference>
<evidence type="ECO:0000313" key="2">
    <source>
        <dbReference type="Proteomes" id="UP000184375"/>
    </source>
</evidence>
<proteinExistence type="predicted"/>
<dbReference type="OrthoDB" id="108903at2"/>
<evidence type="ECO:0008006" key="3">
    <source>
        <dbReference type="Google" id="ProtNLM"/>
    </source>
</evidence>
<dbReference type="SUPFAM" id="SSF50969">
    <property type="entry name" value="YVTN repeat-like/Quinoprotein amine dehydrogenase"/>
    <property type="match status" value="1"/>
</dbReference>
<accession>A0A1M7KGE9</accession>
<gene>
    <name evidence="1" type="ORF">SAMN05660826_01570</name>
</gene>
<keyword evidence="2" id="KW-1185">Reference proteome</keyword>
<dbReference type="Gene3D" id="2.120.10.30">
    <property type="entry name" value="TolB, C-terminal domain"/>
    <property type="match status" value="1"/>
</dbReference>
<dbReference type="AlphaFoldDB" id="A0A1M7KGE9"/>
<dbReference type="PROSITE" id="PS51257">
    <property type="entry name" value="PROKAR_LIPOPROTEIN"/>
    <property type="match status" value="1"/>
</dbReference>
<dbReference type="EMBL" id="FRCR01000008">
    <property type="protein sequence ID" value="SHM64424.1"/>
    <property type="molecule type" value="Genomic_DNA"/>
</dbReference>
<name>A0A1M7KGE9_9FIRM</name>